<dbReference type="InterPro" id="IPR029063">
    <property type="entry name" value="SAM-dependent_MTases_sf"/>
</dbReference>
<dbReference type="InterPro" id="IPR052933">
    <property type="entry name" value="DNA_Protect_Modify"/>
</dbReference>
<keyword evidence="4" id="KW-1185">Reference proteome</keyword>
<dbReference type="PANTHER" id="PTHR41313">
    <property type="entry name" value="ADENINE-SPECIFIC METHYLTRANSFERASE"/>
    <property type="match status" value="1"/>
</dbReference>
<dbReference type="RefSeq" id="WP_125685545.1">
    <property type="nucleotide sequence ID" value="NZ_JBHSSI010000010.1"/>
</dbReference>
<dbReference type="InterPro" id="IPR048375">
    <property type="entry name" value="YtxK-like_N"/>
</dbReference>
<dbReference type="Pfam" id="PF02384">
    <property type="entry name" value="N6_Mtase"/>
    <property type="match status" value="1"/>
</dbReference>
<dbReference type="Gene3D" id="3.40.50.150">
    <property type="entry name" value="Vaccinia Virus protein VP39"/>
    <property type="match status" value="1"/>
</dbReference>
<dbReference type="Gene3D" id="1.10.150.470">
    <property type="match status" value="1"/>
</dbReference>
<dbReference type="CDD" id="cd02440">
    <property type="entry name" value="AdoMet_MTases"/>
    <property type="match status" value="1"/>
</dbReference>
<dbReference type="InterPro" id="IPR016843">
    <property type="entry name" value="S-AdoMet-dep_Ade-MeTrfase_prd"/>
</dbReference>
<dbReference type="InterPro" id="IPR003356">
    <property type="entry name" value="DNA_methylase_A-5"/>
</dbReference>
<protein>
    <submittedName>
        <fullName evidence="3">Class I SAM-dependent methyltransferase</fullName>
    </submittedName>
</protein>
<keyword evidence="3" id="KW-0489">Methyltransferase</keyword>
<evidence type="ECO:0000313" key="4">
    <source>
        <dbReference type="Proteomes" id="UP001596283"/>
    </source>
</evidence>
<feature type="domain" description="YtxK-like N-terminal helical" evidence="2">
    <location>
        <begin position="20"/>
        <end position="100"/>
    </location>
</feature>
<dbReference type="Pfam" id="PF21106">
    <property type="entry name" value="YtxK_like"/>
    <property type="match status" value="1"/>
</dbReference>
<dbReference type="PIRSF" id="PIRSF026567">
    <property type="entry name" value="Adenine_mtase_bact_prd"/>
    <property type="match status" value="1"/>
</dbReference>
<sequence length="352" mass="38909">MQVPWNFTRRRSALSQEQTEALFKVLDESTTTLQAVLSTSYLDAFIETGDNLLNGQVQVEDGRPADKVVAQLTDLYAQVDWQSFDAETVRRAVQLVMLKAIRVDEIQANHQLTPDTIAYIMGYLVTRLEKGKSHLTLLDLTVGTGNLLTAVLSQLKEVVAGTIDAYGVDNDDTLLAIAQTSSDLQRLPIELIHQDALEQLLVPASDLIVADLPIGYYPIDENAANYQTRAVDGHSFVHHLLLEQAVNQLTPGGIGVFLVPSQLFQTKEAKGLLKWLPANAYLQGLLNLPSELFMNANAQKAILILQKPGAGAKQVEQVMLGEFPSFKNQSAFQKFVAEIVQWEEQNLLTDRA</sequence>
<dbReference type="EMBL" id="JBHSSI010000010">
    <property type="protein sequence ID" value="MFC6259503.1"/>
    <property type="molecule type" value="Genomic_DNA"/>
</dbReference>
<dbReference type="GO" id="GO:0008168">
    <property type="term" value="F:methyltransferase activity"/>
    <property type="evidence" value="ECO:0007669"/>
    <property type="project" value="UniProtKB-KW"/>
</dbReference>
<name>A0ABW1TC96_9LACO</name>
<dbReference type="Proteomes" id="UP001596283">
    <property type="component" value="Unassembled WGS sequence"/>
</dbReference>
<evidence type="ECO:0000259" key="2">
    <source>
        <dbReference type="Pfam" id="PF21106"/>
    </source>
</evidence>
<dbReference type="GO" id="GO:0032259">
    <property type="term" value="P:methylation"/>
    <property type="evidence" value="ECO:0007669"/>
    <property type="project" value="UniProtKB-KW"/>
</dbReference>
<organism evidence="3 4">
    <name type="scientific">Levilactobacillus fujinensis</name>
    <dbReference type="NCBI Taxonomy" id="2486024"/>
    <lineage>
        <taxon>Bacteria</taxon>
        <taxon>Bacillati</taxon>
        <taxon>Bacillota</taxon>
        <taxon>Bacilli</taxon>
        <taxon>Lactobacillales</taxon>
        <taxon>Lactobacillaceae</taxon>
        <taxon>Levilactobacillus</taxon>
    </lineage>
</organism>
<accession>A0ABW1TC96</accession>
<reference evidence="4" key="1">
    <citation type="journal article" date="2019" name="Int. J. Syst. Evol. Microbiol.">
        <title>The Global Catalogue of Microorganisms (GCM) 10K type strain sequencing project: providing services to taxonomists for standard genome sequencing and annotation.</title>
        <authorList>
            <consortium name="The Broad Institute Genomics Platform"/>
            <consortium name="The Broad Institute Genome Sequencing Center for Infectious Disease"/>
            <person name="Wu L."/>
            <person name="Ma J."/>
        </authorList>
    </citation>
    <scope>NUCLEOTIDE SEQUENCE [LARGE SCALE GENOMIC DNA]</scope>
    <source>
        <strain evidence="4">CCM 8908</strain>
    </source>
</reference>
<feature type="domain" description="DNA methylase adenine-specific" evidence="1">
    <location>
        <begin position="113"/>
        <end position="311"/>
    </location>
</feature>
<dbReference type="PANTHER" id="PTHR41313:SF1">
    <property type="entry name" value="DNA METHYLASE ADENINE-SPECIFIC DOMAIN-CONTAINING PROTEIN"/>
    <property type="match status" value="1"/>
</dbReference>
<gene>
    <name evidence="3" type="ORF">ACFP1C_00945</name>
</gene>
<evidence type="ECO:0000313" key="3">
    <source>
        <dbReference type="EMBL" id="MFC6259503.1"/>
    </source>
</evidence>
<dbReference type="SUPFAM" id="SSF53335">
    <property type="entry name" value="S-adenosyl-L-methionine-dependent methyltransferases"/>
    <property type="match status" value="1"/>
</dbReference>
<evidence type="ECO:0000259" key="1">
    <source>
        <dbReference type="Pfam" id="PF02384"/>
    </source>
</evidence>
<comment type="caution">
    <text evidence="3">The sequence shown here is derived from an EMBL/GenBank/DDBJ whole genome shotgun (WGS) entry which is preliminary data.</text>
</comment>
<proteinExistence type="predicted"/>
<keyword evidence="3" id="KW-0808">Transferase</keyword>